<evidence type="ECO:0000313" key="5">
    <source>
        <dbReference type="Proteomes" id="UP001177003"/>
    </source>
</evidence>
<dbReference type="GO" id="GO:0004860">
    <property type="term" value="F:protein kinase inhibitor activity"/>
    <property type="evidence" value="ECO:0007669"/>
    <property type="project" value="UniProtKB-KW"/>
</dbReference>
<keyword evidence="5" id="KW-1185">Reference proteome</keyword>
<evidence type="ECO:0000313" key="4">
    <source>
        <dbReference type="EMBL" id="CAI9297931.1"/>
    </source>
</evidence>
<keyword evidence="2" id="KW-0131">Cell cycle</keyword>
<proteinExistence type="predicted"/>
<feature type="region of interest" description="Disordered" evidence="3">
    <location>
        <begin position="37"/>
        <end position="88"/>
    </location>
</feature>
<gene>
    <name evidence="4" type="ORF">LSALG_LOCUS36713</name>
</gene>
<keyword evidence="1" id="KW-0649">Protein kinase inhibitor</keyword>
<dbReference type="AlphaFoldDB" id="A0AA35ZTF8"/>
<dbReference type="PANTHER" id="PTHR33142">
    <property type="entry name" value="CYCLIN-DEPENDENT PROTEIN KINASE INHIBITOR SMR13"/>
    <property type="match status" value="1"/>
</dbReference>
<dbReference type="PANTHER" id="PTHR33142:SF15">
    <property type="entry name" value="CYCLIN-DEPENDENT PROTEIN KINASE INHIBITOR SMR4"/>
    <property type="match status" value="1"/>
</dbReference>
<name>A0AA35ZTF8_LACSI</name>
<feature type="compositionally biased region" description="Polar residues" evidence="3">
    <location>
        <begin position="37"/>
        <end position="59"/>
    </location>
</feature>
<dbReference type="GO" id="GO:0032875">
    <property type="term" value="P:regulation of DNA endoreduplication"/>
    <property type="evidence" value="ECO:0007669"/>
    <property type="project" value="InterPro"/>
</dbReference>
<evidence type="ECO:0000256" key="3">
    <source>
        <dbReference type="SAM" id="MobiDB-lite"/>
    </source>
</evidence>
<protein>
    <submittedName>
        <fullName evidence="4">Uncharacterized protein</fullName>
    </submittedName>
</protein>
<reference evidence="4" key="1">
    <citation type="submission" date="2023-04" db="EMBL/GenBank/DDBJ databases">
        <authorList>
            <person name="Vijverberg K."/>
            <person name="Xiong W."/>
            <person name="Schranz E."/>
        </authorList>
    </citation>
    <scope>NUCLEOTIDE SEQUENCE</scope>
</reference>
<evidence type="ECO:0000256" key="2">
    <source>
        <dbReference type="ARBA" id="ARBA00023306"/>
    </source>
</evidence>
<sequence length="170" mass="18407">MGTSNLDRLIMSLPESDIDHLKLHNIQDHQCNSSSSLTTPIAFENGTQDNQEDTSSSSGGLKVQVPYPTGEFKVSNDDDDPKTPTATEHRIPVMITCPLAPRKAKRVPATGKRKAPFFAGVITPENFLIYVDAMLALNEAVYVPDIVVGDLGAGDRAKRLKPVTSPAHEP</sequence>
<accession>A0AA35ZTF8</accession>
<dbReference type="GO" id="GO:0005634">
    <property type="term" value="C:nucleus"/>
    <property type="evidence" value="ECO:0007669"/>
    <property type="project" value="TreeGrafter"/>
</dbReference>
<dbReference type="InterPro" id="IPR040389">
    <property type="entry name" value="SMR"/>
</dbReference>
<dbReference type="EMBL" id="OX465084">
    <property type="protein sequence ID" value="CAI9297931.1"/>
    <property type="molecule type" value="Genomic_DNA"/>
</dbReference>
<dbReference type="Proteomes" id="UP001177003">
    <property type="component" value="Chromosome 8"/>
</dbReference>
<evidence type="ECO:0000256" key="1">
    <source>
        <dbReference type="ARBA" id="ARBA00023013"/>
    </source>
</evidence>
<organism evidence="4 5">
    <name type="scientific">Lactuca saligna</name>
    <name type="common">Willowleaf lettuce</name>
    <dbReference type="NCBI Taxonomy" id="75948"/>
    <lineage>
        <taxon>Eukaryota</taxon>
        <taxon>Viridiplantae</taxon>
        <taxon>Streptophyta</taxon>
        <taxon>Embryophyta</taxon>
        <taxon>Tracheophyta</taxon>
        <taxon>Spermatophyta</taxon>
        <taxon>Magnoliopsida</taxon>
        <taxon>eudicotyledons</taxon>
        <taxon>Gunneridae</taxon>
        <taxon>Pentapetalae</taxon>
        <taxon>asterids</taxon>
        <taxon>campanulids</taxon>
        <taxon>Asterales</taxon>
        <taxon>Asteraceae</taxon>
        <taxon>Cichorioideae</taxon>
        <taxon>Cichorieae</taxon>
        <taxon>Lactucinae</taxon>
        <taxon>Lactuca</taxon>
    </lineage>
</organism>